<dbReference type="AlphaFoldDB" id="A0A8J5XLF9"/>
<protein>
    <recommendedName>
        <fullName evidence="2">Protein kinase domain-containing protein</fullName>
    </recommendedName>
</protein>
<evidence type="ECO:0000313" key="4">
    <source>
        <dbReference type="Proteomes" id="UP000751190"/>
    </source>
</evidence>
<feature type="compositionally biased region" description="Pro residues" evidence="1">
    <location>
        <begin position="388"/>
        <end position="401"/>
    </location>
</feature>
<dbReference type="GO" id="GO:0005524">
    <property type="term" value="F:ATP binding"/>
    <property type="evidence" value="ECO:0007669"/>
    <property type="project" value="InterPro"/>
</dbReference>
<comment type="caution">
    <text evidence="3">The sequence shown here is derived from an EMBL/GenBank/DDBJ whole genome shotgun (WGS) entry which is preliminary data.</text>
</comment>
<dbReference type="GO" id="GO:0004672">
    <property type="term" value="F:protein kinase activity"/>
    <property type="evidence" value="ECO:0007669"/>
    <property type="project" value="InterPro"/>
</dbReference>
<feature type="region of interest" description="Disordered" evidence="1">
    <location>
        <begin position="76"/>
        <end position="97"/>
    </location>
</feature>
<feature type="region of interest" description="Disordered" evidence="1">
    <location>
        <begin position="1"/>
        <end position="23"/>
    </location>
</feature>
<dbReference type="OrthoDB" id="194690at2759"/>
<accession>A0A8J5XLF9</accession>
<dbReference type="PROSITE" id="PS50011">
    <property type="entry name" value="PROTEIN_KINASE_DOM"/>
    <property type="match status" value="1"/>
</dbReference>
<feature type="compositionally biased region" description="Low complexity" evidence="1">
    <location>
        <begin position="675"/>
        <end position="686"/>
    </location>
</feature>
<feature type="region of interest" description="Disordered" evidence="1">
    <location>
        <begin position="213"/>
        <end position="243"/>
    </location>
</feature>
<proteinExistence type="predicted"/>
<feature type="compositionally biased region" description="Low complexity" evidence="1">
    <location>
        <begin position="34"/>
        <end position="48"/>
    </location>
</feature>
<dbReference type="InterPro" id="IPR000719">
    <property type="entry name" value="Prot_kinase_dom"/>
</dbReference>
<keyword evidence="4" id="KW-1185">Reference proteome</keyword>
<feature type="compositionally biased region" description="Low complexity" evidence="1">
    <location>
        <begin position="284"/>
        <end position="330"/>
    </location>
</feature>
<sequence length="1050" mass="107521">MSTMRTFGGRRPEGQKFLSRWSGDFSDDGDGCFAPAPNAAGAAAPPVALTPPVEEAQAALKRVRERLNRLALNKENAPANSTPRAGALQPSGTPAYTQASACGGAAKALFWGAAELADAERRTAVALETAAARAGEDMGGACRAPGMPVACAHCAPPLHAPAAAHAHAARQQPQPQREGLPAHSCSLLGGLSAVGALASPSVWLKQRRLPEAADGSLSEAARSRPALRSASPSAASPPAELVASPPAELVASPPAELVHTPLPRAAPQPPQPPRRVSASPPPSALADRTSGAALPGPPSAAFACAPAGRVAPCAAAAAAAIARTSQSTPSPSSPPPSPRRDARSPGASVPSRPQLPERRDAPPVMPPSTPVAARAERRSEDAPRRLDPPPPPPSVLPPPIPAAANRSPLAPTVEAQGSDGAKACDALAATIATALVPAPPAADCAAAAAASQPPAPPPTQRSGVPAAVLWLVLCRLDACDLDYPAAAVCTDWRTAARAILSLGTLVGCTPEHEVVLADELSFYAAFPRARKIAEGGWKRVYRADGAARGAAAGASALAVVDVVEAERLGVRAQLQLEMSAMHFCSLLVSTGGCPNFVELHATFLLAFPLPPTGWDRPDAAAIAAALAAAAARADAEAAGDQVGTADEVGAGDEVAPAARTGGRVKQPRPRRRAAAAESAPRADTPAPASDEADAAVEALLQVAHMELCAADLEALTAGVALPMDDVLCYALQMCAALHVAQRALHLVHYDVKLLNFFARTPREAPAGIAPGEAIVELTYVLPARGGATGGSAASGDGEVRLRVALDAARPTLCLLSDFGTADVGGDSLGAPICAHHLSTYENTPPDFLLLGARATQGAAADSWALGLALLHLCTGHAPYEELCAPLRCPAPLREALVDAWAGGREYAPVRKALARDDDGVLADTLYRYMIVLGLPTNEAALAGWLDGSRAALALHRWARAQPAELTRDAAAFSLGSGRAFELARARMAEAPGLAELVRSLLAWEPGRRTSPERAMRTADAFAPLRVGAGETGRARGASAPWCVCAREYVI</sequence>
<feature type="region of interest" description="Disordered" evidence="1">
    <location>
        <begin position="29"/>
        <end position="48"/>
    </location>
</feature>
<feature type="compositionally biased region" description="Low complexity" evidence="1">
    <location>
        <begin position="216"/>
        <end position="243"/>
    </location>
</feature>
<dbReference type="InterPro" id="IPR011009">
    <property type="entry name" value="Kinase-like_dom_sf"/>
</dbReference>
<feature type="region of interest" description="Disordered" evidence="1">
    <location>
        <begin position="259"/>
        <end position="416"/>
    </location>
</feature>
<dbReference type="EMBL" id="JAGTXO010000015">
    <property type="protein sequence ID" value="KAG8463817.1"/>
    <property type="molecule type" value="Genomic_DNA"/>
</dbReference>
<dbReference type="Gene3D" id="1.10.510.10">
    <property type="entry name" value="Transferase(Phosphotransferase) domain 1"/>
    <property type="match status" value="1"/>
</dbReference>
<evidence type="ECO:0000313" key="3">
    <source>
        <dbReference type="EMBL" id="KAG8463817.1"/>
    </source>
</evidence>
<feature type="compositionally biased region" description="Pro residues" evidence="1">
    <location>
        <begin position="264"/>
        <end position="283"/>
    </location>
</feature>
<organism evidence="3 4">
    <name type="scientific">Diacronema lutheri</name>
    <name type="common">Unicellular marine alga</name>
    <name type="synonym">Monochrysis lutheri</name>
    <dbReference type="NCBI Taxonomy" id="2081491"/>
    <lineage>
        <taxon>Eukaryota</taxon>
        <taxon>Haptista</taxon>
        <taxon>Haptophyta</taxon>
        <taxon>Pavlovophyceae</taxon>
        <taxon>Pavlovales</taxon>
        <taxon>Pavlovaceae</taxon>
        <taxon>Diacronema</taxon>
    </lineage>
</organism>
<dbReference type="Proteomes" id="UP000751190">
    <property type="component" value="Unassembled WGS sequence"/>
</dbReference>
<evidence type="ECO:0000259" key="2">
    <source>
        <dbReference type="PROSITE" id="PS50011"/>
    </source>
</evidence>
<feature type="domain" description="Protein kinase" evidence="2">
    <location>
        <begin position="526"/>
        <end position="1022"/>
    </location>
</feature>
<reference evidence="3" key="1">
    <citation type="submission" date="2021-05" db="EMBL/GenBank/DDBJ databases">
        <title>The genome of the haptophyte Pavlova lutheri (Diacronema luteri, Pavlovales) - a model for lipid biosynthesis in eukaryotic algae.</title>
        <authorList>
            <person name="Hulatt C.J."/>
            <person name="Posewitz M.C."/>
        </authorList>
    </citation>
    <scope>NUCLEOTIDE SEQUENCE</scope>
    <source>
        <strain evidence="3">NIVA-4/92</strain>
    </source>
</reference>
<name>A0A8J5XLF9_DIALT</name>
<gene>
    <name evidence="3" type="ORF">KFE25_004090</name>
</gene>
<evidence type="ECO:0000256" key="1">
    <source>
        <dbReference type="SAM" id="MobiDB-lite"/>
    </source>
</evidence>
<feature type="region of interest" description="Disordered" evidence="1">
    <location>
        <begin position="647"/>
        <end position="690"/>
    </location>
</feature>
<dbReference type="SUPFAM" id="SSF56112">
    <property type="entry name" value="Protein kinase-like (PK-like)"/>
    <property type="match status" value="1"/>
</dbReference>
<feature type="compositionally biased region" description="Basic and acidic residues" evidence="1">
    <location>
        <begin position="374"/>
        <end position="387"/>
    </location>
</feature>